<proteinExistence type="predicted"/>
<keyword evidence="2" id="KW-1185">Reference proteome</keyword>
<dbReference type="SUPFAM" id="SSF109854">
    <property type="entry name" value="DinB/YfiT-like putative metalloenzymes"/>
    <property type="match status" value="1"/>
</dbReference>
<evidence type="ECO:0008006" key="3">
    <source>
        <dbReference type="Google" id="ProtNLM"/>
    </source>
</evidence>
<dbReference type="EMBL" id="ATHO01000135">
    <property type="protein sequence ID" value="EQB03334.1"/>
    <property type="molecule type" value="Genomic_DNA"/>
</dbReference>
<organism evidence="1 2">
    <name type="scientific">Sphingobium quisquiliarum P25</name>
    <dbReference type="NCBI Taxonomy" id="1329909"/>
    <lineage>
        <taxon>Bacteria</taxon>
        <taxon>Pseudomonadati</taxon>
        <taxon>Pseudomonadota</taxon>
        <taxon>Alphaproteobacteria</taxon>
        <taxon>Sphingomonadales</taxon>
        <taxon>Sphingomonadaceae</taxon>
        <taxon>Sphingobium</taxon>
    </lineage>
</organism>
<name>T0I0U9_9SPHN</name>
<dbReference type="RefSeq" id="WP_021239077.1">
    <property type="nucleotide sequence ID" value="NZ_ATHO01000135.1"/>
</dbReference>
<gene>
    <name evidence="1" type="ORF">L288_14815</name>
</gene>
<evidence type="ECO:0000313" key="2">
    <source>
        <dbReference type="Proteomes" id="UP000015525"/>
    </source>
</evidence>
<dbReference type="PANTHER" id="PTHR36922:SF1">
    <property type="entry name" value="DUF1993 DOMAIN-CONTAINING PROTEIN"/>
    <property type="match status" value="1"/>
</dbReference>
<sequence length="173" mass="18780">MMTLYDAFVPGCVQILGSVLGLIEKAKAHCDEQSIPHEKLIDARLAPDMFGFAYQVKSCAVHSAGAIEGVRNGHFSPDMTQPPGSFEGLTAKITAALDALRALNADEIEPLSGKQIIFTIGDKFCMEFTGKDFLTSFSQPNFYFHATTAYNILRMSGVAIGKRDYLGAVRVVP</sequence>
<protein>
    <recommendedName>
        <fullName evidence="3">DUF1993 domain-containing protein</fullName>
    </recommendedName>
</protein>
<evidence type="ECO:0000313" key="1">
    <source>
        <dbReference type="EMBL" id="EQB03334.1"/>
    </source>
</evidence>
<dbReference type="Proteomes" id="UP000015525">
    <property type="component" value="Unassembled WGS sequence"/>
</dbReference>
<dbReference type="AlphaFoldDB" id="T0I0U9"/>
<accession>T0I0U9</accession>
<dbReference type="Pfam" id="PF09351">
    <property type="entry name" value="DUF1993"/>
    <property type="match status" value="1"/>
</dbReference>
<dbReference type="InterPro" id="IPR018531">
    <property type="entry name" value="DUF1993"/>
</dbReference>
<dbReference type="PANTHER" id="PTHR36922">
    <property type="entry name" value="BLL2446 PROTEIN"/>
    <property type="match status" value="1"/>
</dbReference>
<comment type="caution">
    <text evidence="1">The sequence shown here is derived from an EMBL/GenBank/DDBJ whole genome shotgun (WGS) entry which is preliminary data.</text>
</comment>
<dbReference type="InterPro" id="IPR034660">
    <property type="entry name" value="DinB/YfiT-like"/>
</dbReference>
<reference evidence="1 2" key="1">
    <citation type="journal article" date="2013" name="Genome Announc.">
        <title>Draft Genome Sequence of Sphingobium quisquiliarum Strain P25T, a Novel Hexachlorocyclohexane (HCH)-Degrading Bacterium Isolated from an HCH Dumpsite.</title>
        <authorList>
            <person name="Kumar Singh A."/>
            <person name="Sangwan N."/>
            <person name="Sharma A."/>
            <person name="Gupta V."/>
            <person name="Khurana J.P."/>
            <person name="Lal R."/>
        </authorList>
    </citation>
    <scope>NUCLEOTIDE SEQUENCE [LARGE SCALE GENOMIC DNA]</scope>
    <source>
        <strain evidence="1 2">P25</strain>
    </source>
</reference>
<dbReference type="Gene3D" id="1.20.120.450">
    <property type="entry name" value="dinb family like domain"/>
    <property type="match status" value="1"/>
</dbReference>
<dbReference type="PATRIC" id="fig|1329909.3.peg.2852"/>